<organism evidence="2 3">
    <name type="scientific">Planococcus notacanthi</name>
    <dbReference type="NCBI Taxonomy" id="3035188"/>
    <lineage>
        <taxon>Bacteria</taxon>
        <taxon>Bacillati</taxon>
        <taxon>Bacillota</taxon>
        <taxon>Bacilli</taxon>
        <taxon>Bacillales</taxon>
        <taxon>Caryophanaceae</taxon>
        <taxon>Planococcus</taxon>
    </lineage>
</organism>
<dbReference type="InterPro" id="IPR011010">
    <property type="entry name" value="DNA_brk_join_enz"/>
</dbReference>
<keyword evidence="3" id="KW-1185">Reference proteome</keyword>
<proteinExistence type="predicted"/>
<dbReference type="InterPro" id="IPR013762">
    <property type="entry name" value="Integrase-like_cat_sf"/>
</dbReference>
<evidence type="ECO:0008006" key="4">
    <source>
        <dbReference type="Google" id="ProtNLM"/>
    </source>
</evidence>
<comment type="caution">
    <text evidence="2">The sequence shown here is derived from an EMBL/GenBank/DDBJ whole genome shotgun (WGS) entry which is preliminary data.</text>
</comment>
<reference evidence="2 3" key="1">
    <citation type="submission" date="2023-03" db="EMBL/GenBank/DDBJ databases">
        <authorList>
            <person name="Uniacke-Lowe S."/>
            <person name="Ross P."/>
            <person name="Hill C."/>
        </authorList>
    </citation>
    <scope>NUCLEOTIDE SEQUENCE [LARGE SCALE GENOMIC DNA]</scope>
    <source>
        <strain evidence="2 3">APC 4016</strain>
    </source>
</reference>
<dbReference type="SUPFAM" id="SSF56349">
    <property type="entry name" value="DNA breaking-rejoining enzymes"/>
    <property type="match status" value="1"/>
</dbReference>
<sequence>MARKGKSVQYKKEKIAEKGKIKSKKKDGVHIMNRLKFESRTQEKIYDKLVIEFVQNHLPKILDIVPKEVRRKRGDEPNLPGKLYKEEIQTMNSKNAYIKRAKTFIKWHVTKKKITSLAEIDKNTTSEFFNVLAMNTGRGSGQYSKKTYDAYIDGTYKLFQSLSRTPESAKVVLEGRHYAAAIPSFQKLLSRDFKEELRNRVGQYSKKEYKRGSGYTSSQASTIMRQAEKHMNTRDQLLVATLVYAGLRNDEVQKMRSDFYKNEKSRIELIEKGVTKQDRGRFVLDVHPKVFKLVEKLKEEEGLAATDYLFSGYNDKKVREVIKTCCKEGKIKYSGVHDLRKAYIERNEREWISKIRKSKVEKSNLIERIMTQVGAKPTLNPVIKIKEVRFRNTKEGKKKRYYVYKRNDGKIIEERKYTIGKLQKMTIEDLLDRYMAENLGHSDPETTFDYRLPKTASKRKEFRKEMREVKKFSE</sequence>
<evidence type="ECO:0000256" key="1">
    <source>
        <dbReference type="ARBA" id="ARBA00023172"/>
    </source>
</evidence>
<evidence type="ECO:0000313" key="2">
    <source>
        <dbReference type="EMBL" id="MDN3429158.1"/>
    </source>
</evidence>
<gene>
    <name evidence="2" type="ORF">QMA01_17825</name>
</gene>
<keyword evidence="1" id="KW-0233">DNA recombination</keyword>
<dbReference type="Gene3D" id="1.10.443.10">
    <property type="entry name" value="Intergrase catalytic core"/>
    <property type="match status" value="1"/>
</dbReference>
<name>A0ABT7ZPZ3_9BACL</name>
<protein>
    <recommendedName>
        <fullName evidence="4">Tyr recombinase domain-containing protein</fullName>
    </recommendedName>
</protein>
<evidence type="ECO:0000313" key="3">
    <source>
        <dbReference type="Proteomes" id="UP001225873"/>
    </source>
</evidence>
<dbReference type="RefSeq" id="WP_290215581.1">
    <property type="nucleotide sequence ID" value="NZ_JASDCQ010000011.1"/>
</dbReference>
<accession>A0ABT7ZPZ3</accession>
<dbReference type="EMBL" id="JASDCQ010000011">
    <property type="protein sequence ID" value="MDN3429158.1"/>
    <property type="molecule type" value="Genomic_DNA"/>
</dbReference>
<dbReference type="Proteomes" id="UP001225873">
    <property type="component" value="Unassembled WGS sequence"/>
</dbReference>